<evidence type="ECO:0000256" key="1">
    <source>
        <dbReference type="SAM" id="MobiDB-lite"/>
    </source>
</evidence>
<evidence type="ECO:0000313" key="3">
    <source>
        <dbReference type="Proteomes" id="UP001212841"/>
    </source>
</evidence>
<organism evidence="2 3">
    <name type="scientific">Rhizophlyctis rosea</name>
    <dbReference type="NCBI Taxonomy" id="64517"/>
    <lineage>
        <taxon>Eukaryota</taxon>
        <taxon>Fungi</taxon>
        <taxon>Fungi incertae sedis</taxon>
        <taxon>Chytridiomycota</taxon>
        <taxon>Chytridiomycota incertae sedis</taxon>
        <taxon>Chytridiomycetes</taxon>
        <taxon>Rhizophlyctidales</taxon>
        <taxon>Rhizophlyctidaceae</taxon>
        <taxon>Rhizophlyctis</taxon>
    </lineage>
</organism>
<feature type="region of interest" description="Disordered" evidence="1">
    <location>
        <begin position="145"/>
        <end position="164"/>
    </location>
</feature>
<dbReference type="EMBL" id="JADGJD010000824">
    <property type="protein sequence ID" value="KAJ3048245.1"/>
    <property type="molecule type" value="Genomic_DNA"/>
</dbReference>
<evidence type="ECO:0000313" key="2">
    <source>
        <dbReference type="EMBL" id="KAJ3048245.1"/>
    </source>
</evidence>
<reference evidence="2" key="1">
    <citation type="submission" date="2020-05" db="EMBL/GenBank/DDBJ databases">
        <title>Phylogenomic resolution of chytrid fungi.</title>
        <authorList>
            <person name="Stajich J.E."/>
            <person name="Amses K."/>
            <person name="Simmons R."/>
            <person name="Seto K."/>
            <person name="Myers J."/>
            <person name="Bonds A."/>
            <person name="Quandt C.A."/>
            <person name="Barry K."/>
            <person name="Liu P."/>
            <person name="Grigoriev I."/>
            <person name="Longcore J.E."/>
            <person name="James T.Y."/>
        </authorList>
    </citation>
    <scope>NUCLEOTIDE SEQUENCE</scope>
    <source>
        <strain evidence="2">JEL0318</strain>
    </source>
</reference>
<feature type="compositionally biased region" description="Low complexity" evidence="1">
    <location>
        <begin position="145"/>
        <end position="157"/>
    </location>
</feature>
<dbReference type="AlphaFoldDB" id="A0AAD5S780"/>
<sequence length="268" mass="29633">MLLKKIRPILLVDVENGCNRFMEDVNRFFKNLDISTVVYAFTSNCCEPDTPHLQHEPPHNTGLHIIRAASNTPHAAANLLVYRAFALYESLIFEGLRAGIAVELVGPQNRSFREIMQGQGADLEDKAEPPTLPTSDALRCLDTPAISAPATPTSPTSPEQPVNIDTPLDLKRTLPARIWPYNDHVDDVIDDTSEFAFEDCFEQPYYPMIDDSLGAGSSNTQLPPATPPAAQKMQFMPSASNRLGTASTPVLDPPQIPRQLPRKRTNCR</sequence>
<protein>
    <submittedName>
        <fullName evidence="2">Uncharacterized protein</fullName>
    </submittedName>
</protein>
<accession>A0AAD5S780</accession>
<feature type="compositionally biased region" description="Polar residues" evidence="1">
    <location>
        <begin position="237"/>
        <end position="248"/>
    </location>
</feature>
<proteinExistence type="predicted"/>
<dbReference type="Proteomes" id="UP001212841">
    <property type="component" value="Unassembled WGS sequence"/>
</dbReference>
<feature type="region of interest" description="Disordered" evidence="1">
    <location>
        <begin position="211"/>
        <end position="268"/>
    </location>
</feature>
<comment type="caution">
    <text evidence="2">The sequence shown here is derived from an EMBL/GenBank/DDBJ whole genome shotgun (WGS) entry which is preliminary data.</text>
</comment>
<name>A0AAD5S780_9FUNG</name>
<gene>
    <name evidence="2" type="ORF">HK097_010742</name>
</gene>
<keyword evidence="3" id="KW-1185">Reference proteome</keyword>